<evidence type="ECO:0000256" key="1">
    <source>
        <dbReference type="SAM" id="Phobius"/>
    </source>
</evidence>
<gene>
    <name evidence="2" type="ORF">P344_03685</name>
</gene>
<dbReference type="Proteomes" id="UP000019260">
    <property type="component" value="Chromosome"/>
</dbReference>
<feature type="transmembrane region" description="Helical" evidence="1">
    <location>
        <begin position="6"/>
        <end position="24"/>
    </location>
</feature>
<keyword evidence="3" id="KW-1185">Reference proteome</keyword>
<organism evidence="2 3">
    <name type="scientific">Spiroplasma mirum ATCC 29335</name>
    <dbReference type="NCBI Taxonomy" id="838561"/>
    <lineage>
        <taxon>Bacteria</taxon>
        <taxon>Bacillati</taxon>
        <taxon>Mycoplasmatota</taxon>
        <taxon>Mollicutes</taxon>
        <taxon>Entomoplasmatales</taxon>
        <taxon>Spiroplasmataceae</taxon>
        <taxon>Spiroplasma</taxon>
    </lineage>
</organism>
<keyword evidence="1" id="KW-1133">Transmembrane helix</keyword>
<proteinExistence type="predicted"/>
<evidence type="ECO:0000313" key="2">
    <source>
        <dbReference type="EMBL" id="AHI58078.1"/>
    </source>
</evidence>
<dbReference type="STRING" id="838561.P344_03685"/>
<dbReference type="KEGG" id="smir:SMM_0621"/>
<feature type="transmembrane region" description="Helical" evidence="1">
    <location>
        <begin position="45"/>
        <end position="72"/>
    </location>
</feature>
<dbReference type="KEGG" id="smia:P344_03685"/>
<reference evidence="2 3" key="1">
    <citation type="submission" date="2013-09" db="EMBL/GenBank/DDBJ databases">
        <title>Complete genome sequence of Spiroplasma mirum suckling mouse cataract agent.</title>
        <authorList>
            <person name="Landry C.A."/>
            <person name="Bastian F.O."/>
            <person name="Thune R.L."/>
        </authorList>
    </citation>
    <scope>NUCLEOTIDE SEQUENCE [LARGE SCALE GENOMIC DNA]</scope>
    <source>
        <strain evidence="2 3">SMCA</strain>
    </source>
</reference>
<accession>W0GPM5</accession>
<name>W0GPM5_9MOLU</name>
<dbReference type="AlphaFoldDB" id="W0GPM5"/>
<dbReference type="PATRIC" id="fig|838561.3.peg.714"/>
<keyword evidence="1" id="KW-0812">Transmembrane</keyword>
<dbReference type="RefSeq" id="WP_025317406.1">
    <property type="nucleotide sequence ID" value="NZ_CP002082.1"/>
</dbReference>
<dbReference type="HOGENOM" id="CLU_1561908_0_0_14"/>
<protein>
    <submittedName>
        <fullName evidence="2">Uncharacterized protein</fullName>
    </submittedName>
</protein>
<keyword evidence="1" id="KW-0472">Membrane</keyword>
<sequence length="175" mass="20331">MELHIILVFTLILALALYVFNFLFMMQYHRQRGVKDYNQEFRWTAMLSFIFIFIYAVLTPIIIFIIVDYILLLTIPDTAPVFSYLYVIIGLIDYGLILIYLIIQTQCLNSLWIKVNDNVIFFLDEEIPLKAIVGIAVKGITKKLIYNVDGETDKKTIIGKKTFSFLQAIKTSNNE</sequence>
<dbReference type="OrthoDB" id="390177at2"/>
<feature type="transmembrane region" description="Helical" evidence="1">
    <location>
        <begin position="84"/>
        <end position="103"/>
    </location>
</feature>
<dbReference type="EMBL" id="CP006720">
    <property type="protein sequence ID" value="AHI58078.1"/>
    <property type="molecule type" value="Genomic_DNA"/>
</dbReference>
<evidence type="ECO:0000313" key="3">
    <source>
        <dbReference type="Proteomes" id="UP000019260"/>
    </source>
</evidence>